<protein>
    <submittedName>
        <fullName evidence="3">DUF6383 domain-containing protein</fullName>
    </submittedName>
</protein>
<proteinExistence type="predicted"/>
<dbReference type="Pfam" id="PF19910">
    <property type="entry name" value="DUF6383"/>
    <property type="match status" value="1"/>
</dbReference>
<evidence type="ECO:0000313" key="3">
    <source>
        <dbReference type="EMBL" id="WWV67760.1"/>
    </source>
</evidence>
<organism evidence="3 4">
    <name type="scientific">Parabacteroides absconsus</name>
    <dbReference type="NCBI Taxonomy" id="2951805"/>
    <lineage>
        <taxon>Bacteria</taxon>
        <taxon>Pseudomonadati</taxon>
        <taxon>Bacteroidota</taxon>
        <taxon>Bacteroidia</taxon>
        <taxon>Bacteroidales</taxon>
        <taxon>Tannerellaceae</taxon>
        <taxon>Parabacteroides</taxon>
    </lineage>
</organism>
<dbReference type="RefSeq" id="WP_251968783.1">
    <property type="nucleotide sequence ID" value="NZ_CP146284.1"/>
</dbReference>
<evidence type="ECO:0000259" key="2">
    <source>
        <dbReference type="Pfam" id="PF19910"/>
    </source>
</evidence>
<reference evidence="3 4" key="1">
    <citation type="submission" date="2024-02" db="EMBL/GenBank/DDBJ databases">
        <title>Whole genome sequencing of Parabacteroides sp. AD58.</title>
        <authorList>
            <person name="Chaplin A.V."/>
            <person name="Pikina A.P."/>
            <person name="Sokolova S.R."/>
            <person name="Korostin D.O."/>
            <person name="Efimov B.A."/>
        </authorList>
    </citation>
    <scope>NUCLEOTIDE SEQUENCE [LARGE SCALE GENOMIC DNA]</scope>
    <source>
        <strain evidence="3 4">AD58</strain>
    </source>
</reference>
<feature type="chain" id="PRO_5046056618" evidence="1">
    <location>
        <begin position="23"/>
        <end position="831"/>
    </location>
</feature>
<keyword evidence="4" id="KW-1185">Reference proteome</keyword>
<sequence>MKKRFTLLSTALLLGASFSAVAAVDKAEWKEGNYFYLTSNGSYLALDAERTDSVLVRSNKGDKKEDIDLALWQIKKVETTAAGDVYQFTNKATKAVLAFSTKANATTVLDPSGVSQWTFTDGKIVGYYGDSKTLALSVSNSKLALTSTTNNSFTVELPVSDYQLKANELGDGISTFILNMGGNYSGDIFKDKELVATDLTGENEAYMSLQVKGNEYFDDGKAKYLGVDTLYTEISGAKNAFGFKFVADSTYRGPKGGGTHTWGNEAFQKFKFTIDLKNDSVAMFVKQAPSLTSVNKYSGNDVQVVYATLGDNKVLTVSETNPLQGTAPFITTRRGTPVTLEKGSGVYFLKNAGKTTDGGKYLYGSGYVAETPSVYNPDGQWYVKEENGKYSIVDRLKGKTYAANSEIFAVKGVSGAYTVAGRTDTLTFEYQPKVDLKDKYLGVLRFTEAELKEKAIQLNVKAVGGTVPVSVSDSLLLADMENEATTFRLLAGTEVKTAGAQLLGDTLCTVSYRLSDQLGNRFLVEDKDTKSLILSSFQKEPLKVVFRQSNDGTVYEMTVDNKYVTYNTQSNLLLSDKKEDAVSFDVEVVNAPQYETVESSHLRFGSNGKYLTMNPLTLWAEMKNEGQEITKAGYTADNFSFKIEKADTVIPGKPVYLISTCMIGADDKTSDVRYYLSAIDTAQYEGKNRLGFIPSNDTIRTSKNSPAYFSLKKNEDGSLWLENVNVKGGSFVTQIANTLVMSNTGMNFTTEKASAPTPNEEIEKPVSVIVAGGHNSVTVMNAKDKKIVLTDILGKIVGNYLVTSDRFTVPASRGLLIVAIEGEVAQKVIVK</sequence>
<accession>A0ABZ2IP20</accession>
<dbReference type="Proteomes" id="UP001320603">
    <property type="component" value="Chromosome"/>
</dbReference>
<evidence type="ECO:0000313" key="4">
    <source>
        <dbReference type="Proteomes" id="UP001320603"/>
    </source>
</evidence>
<gene>
    <name evidence="3" type="ORF">NEE14_007355</name>
</gene>
<feature type="domain" description="DUF6383" evidence="2">
    <location>
        <begin position="756"/>
        <end position="830"/>
    </location>
</feature>
<evidence type="ECO:0000256" key="1">
    <source>
        <dbReference type="SAM" id="SignalP"/>
    </source>
</evidence>
<keyword evidence="1" id="KW-0732">Signal</keyword>
<dbReference type="InterPro" id="IPR045963">
    <property type="entry name" value="DUF6383"/>
</dbReference>
<name>A0ABZ2IP20_9BACT</name>
<dbReference type="EMBL" id="CP146284">
    <property type="protein sequence ID" value="WWV67760.1"/>
    <property type="molecule type" value="Genomic_DNA"/>
</dbReference>
<feature type="signal peptide" evidence="1">
    <location>
        <begin position="1"/>
        <end position="22"/>
    </location>
</feature>